<organism evidence="1 2">
    <name type="scientific">Palleniella muris</name>
    <dbReference type="NCBI Taxonomy" id="3038145"/>
    <lineage>
        <taxon>Bacteria</taxon>
        <taxon>Pseudomonadati</taxon>
        <taxon>Bacteroidota</taxon>
        <taxon>Bacteroidia</taxon>
        <taxon>Bacteroidales</taxon>
        <taxon>Prevotellaceae</taxon>
        <taxon>Palleniella</taxon>
    </lineage>
</organism>
<proteinExistence type="predicted"/>
<comment type="caution">
    <text evidence="1">The sequence shown here is derived from an EMBL/GenBank/DDBJ whole genome shotgun (WGS) entry which is preliminary data.</text>
</comment>
<protein>
    <submittedName>
        <fullName evidence="1">Uncharacterized protein</fullName>
    </submittedName>
</protein>
<dbReference type="Proteomes" id="UP000308886">
    <property type="component" value="Unassembled WGS sequence"/>
</dbReference>
<accession>A0AC61QUX2</accession>
<keyword evidence="2" id="KW-1185">Reference proteome</keyword>
<dbReference type="EMBL" id="SRZC01000001">
    <property type="protein sequence ID" value="TGX84169.1"/>
    <property type="molecule type" value="Genomic_DNA"/>
</dbReference>
<evidence type="ECO:0000313" key="1">
    <source>
        <dbReference type="EMBL" id="TGX84169.1"/>
    </source>
</evidence>
<gene>
    <name evidence="1" type="ORF">E5358_00600</name>
</gene>
<sequence>MKWAIFWTKTNISQMKTTGIRKSKINHNNRMSIFHNRLEGFSRKALLIFAGLGINILAFGDAPPGDMQIVFENRKSADSIMALYPDIKFERVIPLASNREIEARHRDSGIDLWYIVRTSSRKMTRSANMFANCRGVRGVFETQLITMPESHPVSDTGFKQQASHRSLVARSASVMNDPLYRRQWHYSMINMEKAWELEQGKRNVTVAVMDGWIDHSHPDLAPNMWVNEAERNGQPGVDDDGNGYVDDIYGYNTSADLDYYSPHGTHVAGTVAAVNNNGIGVCGVAGGNGVDTGVRIMSVGIQNTGQKIPEWLMARGFVYAADNGAVISQNSWEGSYTHQSPVLNEAISYFMENAGKHPDSPMKGGLVLFAAGNDNSNTPHFPINGQSFNRNRFITVGAVSSDKIRSSYSNYGWWVDVAAPGGEQNGVSIMSTALEGGYMLMNGTSMACPHVSGVAALIVSKFGSAGLTPEFVKNRILSTATPIEGYQAGYTHATETSLGIVNAYAALCDENKEVPGIPEDFCIKTYDKSYALFSWAMPSDSNGNAPSVCKIYTGKEDVPFAVVKTSGAEAGARYEYFDQSGYASDYSEFTIEAVDCDGNRSGRSAASAVADCTNDLAVINPYNIDNFVVYKPSEYDFAEPFDDVALTFFVNSDGPKTVEIENSNDFIRCSLFRNECEVTFDLTDETPTGTFPFTIKAYENSDPDNAVRLHLTCTVKNALSGNKGVVSTTGGSTLAVVETNKRRGEISMDLTKYLTHPWGTNFAIPDNSRTIKDDFFGFEVNYSIVNGILDAKYNFDNAITFCSASIKLDAVDEYMIESSFDVEVKFIDNGTGIEDAVSDKATNNSGIYTTQGVKLDCEVEDLLPGMYIINGKKVLINR</sequence>
<evidence type="ECO:0000313" key="2">
    <source>
        <dbReference type="Proteomes" id="UP000308886"/>
    </source>
</evidence>
<name>A0AC61QUX2_9BACT</name>
<reference evidence="1" key="1">
    <citation type="submission" date="2019-04" db="EMBL/GenBank/DDBJ databases">
        <title>Microbes associate with the intestines of laboratory mice.</title>
        <authorList>
            <person name="Navarre W."/>
            <person name="Wong E."/>
            <person name="Huang K."/>
            <person name="Tropini C."/>
            <person name="Ng K."/>
            <person name="Yu B."/>
        </authorList>
    </citation>
    <scope>NUCLEOTIDE SEQUENCE</scope>
    <source>
        <strain evidence="1">NM73_A23</strain>
    </source>
</reference>